<dbReference type="InterPro" id="IPR050205">
    <property type="entry name" value="CDPK_Ser/Thr_kinases"/>
</dbReference>
<dbReference type="GO" id="GO:0005524">
    <property type="term" value="F:ATP binding"/>
    <property type="evidence" value="ECO:0007669"/>
    <property type="project" value="UniProtKB-KW"/>
</dbReference>
<gene>
    <name evidence="10" type="ORF">PSON_ATCC_30995.1.T1120113</name>
</gene>
<protein>
    <submittedName>
        <fullName evidence="10">Uncharacterized protein</fullName>
    </submittedName>
</protein>
<dbReference type="SMART" id="SM00220">
    <property type="entry name" value="S_TKc"/>
    <property type="match status" value="1"/>
</dbReference>
<evidence type="ECO:0000259" key="8">
    <source>
        <dbReference type="PROSITE" id="PS50011"/>
    </source>
</evidence>
<feature type="domain" description="EF-hand" evidence="9">
    <location>
        <begin position="370"/>
        <end position="405"/>
    </location>
</feature>
<evidence type="ECO:0000256" key="5">
    <source>
        <dbReference type="ARBA" id="ARBA00022777"/>
    </source>
</evidence>
<dbReference type="Proteomes" id="UP000692954">
    <property type="component" value="Unassembled WGS sequence"/>
</dbReference>
<dbReference type="AlphaFoldDB" id="A0A8S1QMV8"/>
<dbReference type="PROSITE" id="PS50222">
    <property type="entry name" value="EF_HAND_2"/>
    <property type="match status" value="1"/>
</dbReference>
<sequence length="505" mass="58893">MGLCSSNQNKKPIQQSQFVINQNEHTNTKQSETQLTKQTRTAVPSINLLQNNNFVKDDIDPPTPQSFMHNLNIVSDIQKSLEFKTGFFKTYSVITTNQDDKTLLCQHNKTAVLVLVYCLDPKNIQDNYFIKSIQLNQNDNVNICQFIEIFNENKTIYLIQEYCKGSKLSNLQKLDQSQILYIMSQLVSVLNQLNSNNQYHGKLTIDSFSLVNNESYNVKLTDVRTIFQQNINLQQQKEADELELYKRYQPPFENPSIKTDIFSIGMIFYQLLTHKLPSKLKIINSQQISNPLPKLENQNDPKIMKLLKSMLQLDSSKRISIQQLTQNKLISVLNNKKLIYQILDKIQNNPQINYFQTAILIYMITKFQPQESKIHKKLFQSLDQYNNKYLNKDELKQACERTDINKVEFIMAPQEFNDEIKKCNGGQISQNEFLIALCNRENLLTEDYLENSFNFLKNQNGLLSGKSISRKFFVDQNELHKDLEKVSFNGQITLNEFKEQMLLLK</sequence>
<evidence type="ECO:0000313" key="11">
    <source>
        <dbReference type="Proteomes" id="UP000692954"/>
    </source>
</evidence>
<feature type="domain" description="Protein kinase" evidence="8">
    <location>
        <begin position="88"/>
        <end position="330"/>
    </location>
</feature>
<dbReference type="InterPro" id="IPR000719">
    <property type="entry name" value="Prot_kinase_dom"/>
</dbReference>
<keyword evidence="6" id="KW-0067">ATP-binding</keyword>
<reference evidence="10" key="1">
    <citation type="submission" date="2021-01" db="EMBL/GenBank/DDBJ databases">
        <authorList>
            <consortium name="Genoscope - CEA"/>
            <person name="William W."/>
        </authorList>
    </citation>
    <scope>NUCLEOTIDE SEQUENCE</scope>
</reference>
<evidence type="ECO:0000256" key="6">
    <source>
        <dbReference type="ARBA" id="ARBA00022840"/>
    </source>
</evidence>
<dbReference type="GO" id="GO:0004674">
    <property type="term" value="F:protein serine/threonine kinase activity"/>
    <property type="evidence" value="ECO:0007669"/>
    <property type="project" value="UniProtKB-KW"/>
</dbReference>
<evidence type="ECO:0000313" key="10">
    <source>
        <dbReference type="EMBL" id="CAD8116929.1"/>
    </source>
</evidence>
<evidence type="ECO:0000256" key="1">
    <source>
        <dbReference type="ARBA" id="ARBA00001946"/>
    </source>
</evidence>
<comment type="similarity">
    <text evidence="7">Belongs to the protein kinase superfamily. Ser/Thr protein kinase family. CDPK subfamily.</text>
</comment>
<evidence type="ECO:0000256" key="3">
    <source>
        <dbReference type="ARBA" id="ARBA00022679"/>
    </source>
</evidence>
<dbReference type="Pfam" id="PF00069">
    <property type="entry name" value="Pkinase"/>
    <property type="match status" value="1"/>
</dbReference>
<dbReference type="InterPro" id="IPR002048">
    <property type="entry name" value="EF_hand_dom"/>
</dbReference>
<keyword evidence="4" id="KW-0547">Nucleotide-binding</keyword>
<keyword evidence="3" id="KW-0808">Transferase</keyword>
<accession>A0A8S1QMV8</accession>
<evidence type="ECO:0000256" key="7">
    <source>
        <dbReference type="ARBA" id="ARBA00024334"/>
    </source>
</evidence>
<keyword evidence="2" id="KW-0723">Serine/threonine-protein kinase</keyword>
<keyword evidence="5" id="KW-0418">Kinase</keyword>
<dbReference type="PANTHER" id="PTHR24349">
    <property type="entry name" value="SERINE/THREONINE-PROTEIN KINASE"/>
    <property type="match status" value="1"/>
</dbReference>
<organism evidence="10 11">
    <name type="scientific">Paramecium sonneborni</name>
    <dbReference type="NCBI Taxonomy" id="65129"/>
    <lineage>
        <taxon>Eukaryota</taxon>
        <taxon>Sar</taxon>
        <taxon>Alveolata</taxon>
        <taxon>Ciliophora</taxon>
        <taxon>Intramacronucleata</taxon>
        <taxon>Oligohymenophorea</taxon>
        <taxon>Peniculida</taxon>
        <taxon>Parameciidae</taxon>
        <taxon>Paramecium</taxon>
    </lineage>
</organism>
<dbReference type="PROSITE" id="PS50011">
    <property type="entry name" value="PROTEIN_KINASE_DOM"/>
    <property type="match status" value="1"/>
</dbReference>
<dbReference type="EMBL" id="CAJJDN010000112">
    <property type="protein sequence ID" value="CAD8116929.1"/>
    <property type="molecule type" value="Genomic_DNA"/>
</dbReference>
<keyword evidence="11" id="KW-1185">Reference proteome</keyword>
<comment type="caution">
    <text evidence="10">The sequence shown here is derived from an EMBL/GenBank/DDBJ whole genome shotgun (WGS) entry which is preliminary data.</text>
</comment>
<dbReference type="GO" id="GO:0005509">
    <property type="term" value="F:calcium ion binding"/>
    <property type="evidence" value="ECO:0007669"/>
    <property type="project" value="InterPro"/>
</dbReference>
<name>A0A8S1QMV8_9CILI</name>
<evidence type="ECO:0000259" key="9">
    <source>
        <dbReference type="PROSITE" id="PS50222"/>
    </source>
</evidence>
<proteinExistence type="inferred from homology"/>
<dbReference type="OrthoDB" id="307361at2759"/>
<evidence type="ECO:0000256" key="4">
    <source>
        <dbReference type="ARBA" id="ARBA00022741"/>
    </source>
</evidence>
<evidence type="ECO:0000256" key="2">
    <source>
        <dbReference type="ARBA" id="ARBA00022527"/>
    </source>
</evidence>
<comment type="cofactor">
    <cofactor evidence="1">
        <name>Mg(2+)</name>
        <dbReference type="ChEBI" id="CHEBI:18420"/>
    </cofactor>
</comment>